<dbReference type="GO" id="GO:0006302">
    <property type="term" value="P:double-strand break repair"/>
    <property type="evidence" value="ECO:0007669"/>
    <property type="project" value="InterPro"/>
</dbReference>
<evidence type="ECO:0000259" key="6">
    <source>
        <dbReference type="Pfam" id="PF13476"/>
    </source>
</evidence>
<comment type="subunit">
    <text evidence="2">Heterodimer of SbcC and SbcD.</text>
</comment>
<keyword evidence="12" id="KW-1185">Reference proteome</keyword>
<reference evidence="10" key="3">
    <citation type="submission" date="2018-08" db="EMBL/GenBank/DDBJ databases">
        <title>Streptococcus chenjunshii sp. nov., isolated from stools sample of the Tibetan antelope in the Qinghai-Tibet plateau, China.</title>
        <authorList>
            <person name="Tian Z."/>
        </authorList>
    </citation>
    <scope>NUCLEOTIDE SEQUENCE [LARGE SCALE GENOMIC DNA]</scope>
    <source>
        <strain evidence="10">Z15</strain>
    </source>
</reference>
<evidence type="ECO:0000313" key="12">
    <source>
        <dbReference type="Proteomes" id="UP000264056"/>
    </source>
</evidence>
<dbReference type="Pfam" id="PF13558">
    <property type="entry name" value="SbcC_Walker_B"/>
    <property type="match status" value="1"/>
</dbReference>
<proteinExistence type="inferred from homology"/>
<dbReference type="Proteomes" id="UP000262901">
    <property type="component" value="Unassembled WGS sequence"/>
</dbReference>
<dbReference type="InterPro" id="IPR027417">
    <property type="entry name" value="P-loop_NTPase"/>
</dbReference>
<protein>
    <recommendedName>
        <fullName evidence="3">Nuclease SbcCD subunit C</fullName>
    </recommendedName>
</protein>
<gene>
    <name evidence="7" type="ORF">DDV21_001995</name>
    <name evidence="8" type="ORF">DDV22_01780</name>
    <name evidence="9" type="ORF">DDV23_02280</name>
</gene>
<dbReference type="EMBL" id="QVQZ01000002">
    <property type="protein sequence ID" value="RFU53919.1"/>
    <property type="molecule type" value="Genomic_DNA"/>
</dbReference>
<feature type="coiled-coil region" evidence="4">
    <location>
        <begin position="747"/>
        <end position="881"/>
    </location>
</feature>
<name>A0A372KNR4_9STRE</name>
<dbReference type="AlphaFoldDB" id="A0A372KNR4"/>
<dbReference type="Pfam" id="PF13476">
    <property type="entry name" value="AAA_23"/>
    <property type="match status" value="1"/>
</dbReference>
<reference evidence="7" key="4">
    <citation type="journal article" date="2019" name="Int. J. Syst. Evol. Microbiol.">
        <title>Streptococcus chenjunshii sp. nov. isolated from feces of Tibetan antelopes.</title>
        <authorList>
            <person name="Tian Z."/>
            <person name="Lu S."/>
            <person name="Jin D."/>
            <person name="Yang J."/>
            <person name="Pu J."/>
            <person name="Lai X.H."/>
            <person name="Bai X.N."/>
            <person name="Wu X.M."/>
            <person name="Li J."/>
            <person name="Wang S."/>
            <person name="Xu J."/>
        </authorList>
    </citation>
    <scope>NUCLEOTIDE SEQUENCE</scope>
    <source>
        <strain evidence="7">Z15</strain>
    </source>
</reference>
<dbReference type="KEGG" id="schj:DDV21_001995"/>
<keyword evidence="4" id="KW-0175">Coiled coil</keyword>
<dbReference type="InterPro" id="IPR038729">
    <property type="entry name" value="Rad50/SbcC_AAA"/>
</dbReference>
<accession>A0A346NA81</accession>
<dbReference type="Proteomes" id="UP000264056">
    <property type="component" value="Unassembled WGS sequence"/>
</dbReference>
<evidence type="ECO:0000256" key="5">
    <source>
        <dbReference type="SAM" id="MobiDB-lite"/>
    </source>
</evidence>
<dbReference type="EMBL" id="CP031733">
    <property type="protein sequence ID" value="AXQ77926.1"/>
    <property type="molecule type" value="Genomic_DNA"/>
</dbReference>
<organism evidence="9 11">
    <name type="scientific">Streptococcus chenjunshii</name>
    <dbReference type="NCBI Taxonomy" id="2173853"/>
    <lineage>
        <taxon>Bacteria</taxon>
        <taxon>Bacillati</taxon>
        <taxon>Bacillota</taxon>
        <taxon>Bacilli</taxon>
        <taxon>Lactobacillales</taxon>
        <taxon>Streptococcaceae</taxon>
        <taxon>Streptococcus</taxon>
    </lineage>
</organism>
<accession>A0A372KNR4</accession>
<dbReference type="EMBL" id="QVQY01000002">
    <property type="protein sequence ID" value="RFU51831.1"/>
    <property type="molecule type" value="Genomic_DNA"/>
</dbReference>
<evidence type="ECO:0000256" key="1">
    <source>
        <dbReference type="ARBA" id="ARBA00006930"/>
    </source>
</evidence>
<dbReference type="Proteomes" id="UP000246115">
    <property type="component" value="Chromosome"/>
</dbReference>
<reference evidence="9 11" key="2">
    <citation type="submission" date="2018-08" db="EMBL/GenBank/DDBJ databases">
        <title>Draft genome of Streptococcus sp. nov. Z1.</title>
        <authorList>
            <person name="Tian Z."/>
        </authorList>
    </citation>
    <scope>NUCLEOTIDE SEQUENCE [LARGE SCALE GENOMIC DNA]</scope>
    <source>
        <strain evidence="9">Z1</strain>
        <strain evidence="11">Z1(2018)</strain>
    </source>
</reference>
<feature type="domain" description="Rad50/SbcC-type AAA" evidence="6">
    <location>
        <begin position="5"/>
        <end position="212"/>
    </location>
</feature>
<dbReference type="PANTHER" id="PTHR32114">
    <property type="entry name" value="ABC TRANSPORTER ABCH.3"/>
    <property type="match status" value="1"/>
</dbReference>
<evidence type="ECO:0000313" key="9">
    <source>
        <dbReference type="EMBL" id="RFU53919.1"/>
    </source>
</evidence>
<evidence type="ECO:0000256" key="2">
    <source>
        <dbReference type="ARBA" id="ARBA00011322"/>
    </source>
</evidence>
<dbReference type="PANTHER" id="PTHR32114:SF2">
    <property type="entry name" value="ABC TRANSPORTER ABCH.3"/>
    <property type="match status" value="1"/>
</dbReference>
<dbReference type="RefSeq" id="WP_116877488.1">
    <property type="nucleotide sequence ID" value="NZ_CP031733.1"/>
</dbReference>
<dbReference type="SUPFAM" id="SSF52540">
    <property type="entry name" value="P-loop containing nucleoside triphosphate hydrolases"/>
    <property type="match status" value="2"/>
</dbReference>
<sequence>MKPVKLEMINFGPYRHETIDFTKFEEASLFLISGRTGSGKSSIFDAMLYALYNVSSSDREIGELRSTFADLKDSRTQVIFHFEHQDKLYRVQRTLELKPKKGIDRGKGIGTKEASLVLLDSIDGRELFHLASQNLKTTKSVEELLQLTAEQFKQIILLPQYQFSQFLKSDVEAKREILRQIFGTQIFRDFEEALADRNKLLKQEQKALDDDLDKQFQNKSVWNQAEMESFAQAGEKERWQLAKAYLKKYRDEQHTLAFHVKEAEKQKNKAFENWSEGQQQAQYFDDLKAKEAKYESDILSKEDSHRKDQLLLERLEFADGLKGTYKSFTEAGRKAVQLEQAVSDLNKKAAKKAAEQASYQKKLDTLKQERETQEKNYQSLPEVRQRLDAAQRLQNDQEQVQHSQKQLHALKEKREVLSRQENQNRQKLKAAEQEKERLKERLNALSEAKFKAGLIKHSLDRHVEKQNELLQEQHELEQKLSQAREYLSAAETELSQLQAASRSKKKDQLKLMIAKLQAELAEGEACPVCGSLEHPTHQTLEADEKGLKKLLEETEHLDSLIKTADRKVQALNSTLKDTGSRRTAVIEEQGQIAETVANAYRELQKAVSVSLDSLDFQESYSKETGQAILRAVEAEQKNCAEQRDAQEAAAAELEAAIQENLAEQQSAAQEQSVENDRLQQAEQDIVKLEESYADLRHAAYYQELEETIKTAYEAFMSSLEATETALHQTATAVSALEGSLAAEQNSLAVNNQELAEQERILNEALAQDRALTHDISQLADWLAELDHHRISTISDRISRFEEQKQALSQEIQALKERLEGKTYPDLDILKTQKEEADKNHLNLVEKQGGLGKQLQMMSETIKTIEDRQNQAEQNRQAVQDLEYLNKLVQGQGKNRIRLETYVIQAHLEQILDYANNHYIGLLSSQQFEFLISEKTSGNAQSGLNINIYDKTNNKELPASSLSGGETFIASLAIALSMSEVVQNTSNGALIETLFIDEGFGSLDEETLDKAVAVLETIGENRMVGVISHVKEMKETIEQQLLIEKRIDGSSSVTHRV</sequence>
<evidence type="ECO:0000313" key="11">
    <source>
        <dbReference type="Proteomes" id="UP000262901"/>
    </source>
</evidence>
<dbReference type="Gene3D" id="3.40.50.300">
    <property type="entry name" value="P-loop containing nucleotide triphosphate hydrolases"/>
    <property type="match status" value="2"/>
</dbReference>
<evidence type="ECO:0000313" key="10">
    <source>
        <dbReference type="Proteomes" id="UP000246115"/>
    </source>
</evidence>
<evidence type="ECO:0000313" key="8">
    <source>
        <dbReference type="EMBL" id="RFU51831.1"/>
    </source>
</evidence>
<evidence type="ECO:0000256" key="4">
    <source>
        <dbReference type="SAM" id="Coils"/>
    </source>
</evidence>
<dbReference type="OrthoDB" id="9795626at2"/>
<evidence type="ECO:0000313" key="7">
    <source>
        <dbReference type="EMBL" id="AXQ77926.1"/>
    </source>
</evidence>
<reference evidence="8 12" key="1">
    <citation type="submission" date="2018-08" db="EMBL/GenBank/DDBJ databases">
        <title>Draft genome of Streptococcus sp .nov. Z2.</title>
        <authorList>
            <person name="Tian Z."/>
        </authorList>
    </citation>
    <scope>NUCLEOTIDE SEQUENCE [LARGE SCALE GENOMIC DNA]</scope>
    <source>
        <strain evidence="8 12">Z2</strain>
    </source>
</reference>
<evidence type="ECO:0000256" key="3">
    <source>
        <dbReference type="ARBA" id="ARBA00013368"/>
    </source>
</evidence>
<feature type="coiled-coil region" evidence="4">
    <location>
        <begin position="639"/>
        <end position="698"/>
    </location>
</feature>
<dbReference type="GO" id="GO:0016887">
    <property type="term" value="F:ATP hydrolysis activity"/>
    <property type="evidence" value="ECO:0007669"/>
    <property type="project" value="InterPro"/>
</dbReference>
<comment type="similarity">
    <text evidence="1">Belongs to the SMC family. SbcC subfamily.</text>
</comment>
<feature type="region of interest" description="Disordered" evidence="5">
    <location>
        <begin position="414"/>
        <end position="435"/>
    </location>
</feature>